<dbReference type="SMART" id="SM00086">
    <property type="entry name" value="PAC"/>
    <property type="match status" value="1"/>
</dbReference>
<dbReference type="Pfam" id="PF08448">
    <property type="entry name" value="PAS_4"/>
    <property type="match status" value="2"/>
</dbReference>
<accession>A0A402D0Q2</accession>
<evidence type="ECO:0000313" key="3">
    <source>
        <dbReference type="Proteomes" id="UP000287394"/>
    </source>
</evidence>
<dbReference type="OrthoDB" id="9124519at2"/>
<dbReference type="InterPro" id="IPR001932">
    <property type="entry name" value="PPM-type_phosphatase-like_dom"/>
</dbReference>
<dbReference type="NCBIfam" id="TIGR00229">
    <property type="entry name" value="sensory_box"/>
    <property type="match status" value="3"/>
</dbReference>
<dbReference type="PROSITE" id="PS50113">
    <property type="entry name" value="PAC"/>
    <property type="match status" value="1"/>
</dbReference>
<dbReference type="GO" id="GO:0016791">
    <property type="term" value="F:phosphatase activity"/>
    <property type="evidence" value="ECO:0007669"/>
    <property type="project" value="TreeGrafter"/>
</dbReference>
<dbReference type="Gene3D" id="3.60.40.10">
    <property type="entry name" value="PPM-type phosphatase domain"/>
    <property type="match status" value="1"/>
</dbReference>
<dbReference type="CDD" id="cd00130">
    <property type="entry name" value="PAS"/>
    <property type="match status" value="3"/>
</dbReference>
<dbReference type="InterPro" id="IPR052016">
    <property type="entry name" value="Bact_Sigma-Reg"/>
</dbReference>
<dbReference type="SUPFAM" id="SSF81606">
    <property type="entry name" value="PP2C-like"/>
    <property type="match status" value="1"/>
</dbReference>
<dbReference type="Gene3D" id="3.30.450.20">
    <property type="entry name" value="PAS domain"/>
    <property type="match status" value="3"/>
</dbReference>
<dbReference type="PANTHER" id="PTHR43156:SF2">
    <property type="entry name" value="STAGE II SPORULATION PROTEIN E"/>
    <property type="match status" value="1"/>
</dbReference>
<evidence type="ECO:0000256" key="1">
    <source>
        <dbReference type="ARBA" id="ARBA00022801"/>
    </source>
</evidence>
<dbReference type="InterPro" id="IPR036457">
    <property type="entry name" value="PPM-type-like_dom_sf"/>
</dbReference>
<dbReference type="Proteomes" id="UP000287394">
    <property type="component" value="Chromosome"/>
</dbReference>
<sequence>MTSQQPNPPPTPEPNNDSVLPGLRILDSVTDAFFALDREWRFTYLNSHAERLLMRTREDLLGQSIWDEFPDAVGSAFEYAYRRAMNQQEIVQFEAYYDPKDNWFEVRGFPSEDSLTVCFREIGDRKRAEQDRLRVDEELRDAHERTIDILESIGDAFYTLDSQFRLTYVNRRSAELWERTREELIGQRIQDVFPQWEGSISHGHHIAAMTERTPRHYETFSLVLNKWLEVNIYPAADGLSVYYRDIHSRKMADDALRASEERFRRVADTIPHIVWTAQPDGALDYVNQRWLDYTGLNARETYGWAWRRVIHPDELPRVAAIYAEAIADGENYEDEFRMRRLDGVYRTFLVRGAAIKGEAGETVKWVGTCTDVTERRIEADRQAAIFEREHTIATQLQEALQPPIPRAMPGLSLAKYYEPALPESGVGGDFMDCFAVRPGVTAIVVGDVSGKGLAAAAQVATVRNMLRYAMHNEHALADSVARLNDTIAANLLLSGFCTLFVGCYDADTRTFTYVNAGQESALLRRAATGEIEQLASTGSVIGAFTPVEYDSVTLTLTPGDALAIFTDGLTECGPTRETMLGVDGVSALLRDPPAPNSDASIAEVLAMRLIDGVDAIAQDGLVRDDVCLIIAVAE</sequence>
<dbReference type="PROSITE" id="PS50112">
    <property type="entry name" value="PAS"/>
    <property type="match status" value="3"/>
</dbReference>
<dbReference type="SMART" id="SM00091">
    <property type="entry name" value="PAS"/>
    <property type="match status" value="3"/>
</dbReference>
<dbReference type="SUPFAM" id="SSF55785">
    <property type="entry name" value="PYP-like sensor domain (PAS domain)"/>
    <property type="match status" value="3"/>
</dbReference>
<gene>
    <name evidence="2" type="ORF">CCAX7_55890</name>
</gene>
<dbReference type="InterPro" id="IPR013656">
    <property type="entry name" value="PAS_4"/>
</dbReference>
<dbReference type="InterPro" id="IPR000700">
    <property type="entry name" value="PAS-assoc_C"/>
</dbReference>
<keyword evidence="3" id="KW-1185">Reference proteome</keyword>
<dbReference type="Pfam" id="PF08447">
    <property type="entry name" value="PAS_3"/>
    <property type="match status" value="1"/>
</dbReference>
<protein>
    <submittedName>
        <fullName evidence="2">Uncharacterized protein</fullName>
    </submittedName>
</protein>
<dbReference type="EMBL" id="AP025739">
    <property type="protein sequence ID" value="BDI33538.1"/>
    <property type="molecule type" value="Genomic_DNA"/>
</dbReference>
<evidence type="ECO:0000313" key="2">
    <source>
        <dbReference type="EMBL" id="BDI33538.1"/>
    </source>
</evidence>
<name>A0A402D0Q2_9BACT</name>
<dbReference type="Pfam" id="PF07228">
    <property type="entry name" value="SpoIIE"/>
    <property type="match status" value="1"/>
</dbReference>
<dbReference type="InterPro" id="IPR035965">
    <property type="entry name" value="PAS-like_dom_sf"/>
</dbReference>
<organism evidence="2 3">
    <name type="scientific">Capsulimonas corticalis</name>
    <dbReference type="NCBI Taxonomy" id="2219043"/>
    <lineage>
        <taxon>Bacteria</taxon>
        <taxon>Bacillati</taxon>
        <taxon>Armatimonadota</taxon>
        <taxon>Armatimonadia</taxon>
        <taxon>Capsulimonadales</taxon>
        <taxon>Capsulimonadaceae</taxon>
        <taxon>Capsulimonas</taxon>
    </lineage>
</organism>
<dbReference type="InterPro" id="IPR001610">
    <property type="entry name" value="PAC"/>
</dbReference>
<dbReference type="KEGG" id="ccot:CCAX7_55890"/>
<dbReference type="PANTHER" id="PTHR43156">
    <property type="entry name" value="STAGE II SPORULATION PROTEIN E-RELATED"/>
    <property type="match status" value="1"/>
</dbReference>
<dbReference type="InterPro" id="IPR013655">
    <property type="entry name" value="PAS_fold_3"/>
</dbReference>
<proteinExistence type="predicted"/>
<dbReference type="AlphaFoldDB" id="A0A402D0Q2"/>
<dbReference type="InterPro" id="IPR000014">
    <property type="entry name" value="PAS"/>
</dbReference>
<reference evidence="2 3" key="1">
    <citation type="journal article" date="2019" name="Int. J. Syst. Evol. Microbiol.">
        <title>Capsulimonas corticalis gen. nov., sp. nov., an aerobic capsulated bacterium, of a novel bacterial order, Capsulimonadales ord. nov., of the class Armatimonadia of the phylum Armatimonadetes.</title>
        <authorList>
            <person name="Li J."/>
            <person name="Kudo C."/>
            <person name="Tonouchi A."/>
        </authorList>
    </citation>
    <scope>NUCLEOTIDE SEQUENCE [LARGE SCALE GENOMIC DNA]</scope>
    <source>
        <strain evidence="2 3">AX-7</strain>
    </source>
</reference>
<keyword evidence="1" id="KW-0378">Hydrolase</keyword>
<dbReference type="SMART" id="SM00331">
    <property type="entry name" value="PP2C_SIG"/>
    <property type="match status" value="1"/>
</dbReference>
<dbReference type="FunFam" id="3.30.450.20:FF:000099">
    <property type="entry name" value="Sensory box sensor histidine kinase"/>
    <property type="match status" value="1"/>
</dbReference>
<dbReference type="RefSeq" id="WP_119323131.1">
    <property type="nucleotide sequence ID" value="NZ_AP025739.1"/>
</dbReference>